<dbReference type="Proteomes" id="UP000215914">
    <property type="component" value="Unassembled WGS sequence"/>
</dbReference>
<accession>A0A9K3I0Y2</accession>
<proteinExistence type="predicted"/>
<dbReference type="EMBL" id="MNCJ02000325">
    <property type="protein sequence ID" value="KAF5788057.1"/>
    <property type="molecule type" value="Genomic_DNA"/>
</dbReference>
<comment type="caution">
    <text evidence="1">The sequence shown here is derived from an EMBL/GenBank/DDBJ whole genome shotgun (WGS) entry which is preliminary data.</text>
</comment>
<protein>
    <submittedName>
        <fullName evidence="1">Uncharacterized protein</fullName>
    </submittedName>
</protein>
<evidence type="ECO:0000313" key="1">
    <source>
        <dbReference type="EMBL" id="KAF5788057.1"/>
    </source>
</evidence>
<organism evidence="1 2">
    <name type="scientific">Helianthus annuus</name>
    <name type="common">Common sunflower</name>
    <dbReference type="NCBI Taxonomy" id="4232"/>
    <lineage>
        <taxon>Eukaryota</taxon>
        <taxon>Viridiplantae</taxon>
        <taxon>Streptophyta</taxon>
        <taxon>Embryophyta</taxon>
        <taxon>Tracheophyta</taxon>
        <taxon>Spermatophyta</taxon>
        <taxon>Magnoliopsida</taxon>
        <taxon>eudicotyledons</taxon>
        <taxon>Gunneridae</taxon>
        <taxon>Pentapetalae</taxon>
        <taxon>asterids</taxon>
        <taxon>campanulids</taxon>
        <taxon>Asterales</taxon>
        <taxon>Asteraceae</taxon>
        <taxon>Asteroideae</taxon>
        <taxon>Heliantheae alliance</taxon>
        <taxon>Heliantheae</taxon>
        <taxon>Helianthus</taxon>
    </lineage>
</organism>
<reference evidence="1" key="2">
    <citation type="submission" date="2020-06" db="EMBL/GenBank/DDBJ databases">
        <title>Helianthus annuus Genome sequencing and assembly Release 2.</title>
        <authorList>
            <person name="Gouzy J."/>
            <person name="Langlade N."/>
            <person name="Munos S."/>
        </authorList>
    </citation>
    <scope>NUCLEOTIDE SEQUENCE</scope>
    <source>
        <tissue evidence="1">Leaves</tissue>
    </source>
</reference>
<reference evidence="1" key="1">
    <citation type="journal article" date="2017" name="Nature">
        <title>The sunflower genome provides insights into oil metabolism, flowering and Asterid evolution.</title>
        <authorList>
            <person name="Badouin H."/>
            <person name="Gouzy J."/>
            <person name="Grassa C.J."/>
            <person name="Murat F."/>
            <person name="Staton S.E."/>
            <person name="Cottret L."/>
            <person name="Lelandais-Briere C."/>
            <person name="Owens G.L."/>
            <person name="Carrere S."/>
            <person name="Mayjonade B."/>
            <person name="Legrand L."/>
            <person name="Gill N."/>
            <person name="Kane N.C."/>
            <person name="Bowers J.E."/>
            <person name="Hubner S."/>
            <person name="Bellec A."/>
            <person name="Berard A."/>
            <person name="Berges H."/>
            <person name="Blanchet N."/>
            <person name="Boniface M.C."/>
            <person name="Brunel D."/>
            <person name="Catrice O."/>
            <person name="Chaidir N."/>
            <person name="Claudel C."/>
            <person name="Donnadieu C."/>
            <person name="Faraut T."/>
            <person name="Fievet G."/>
            <person name="Helmstetter N."/>
            <person name="King M."/>
            <person name="Knapp S.J."/>
            <person name="Lai Z."/>
            <person name="Le Paslier M.C."/>
            <person name="Lippi Y."/>
            <person name="Lorenzon L."/>
            <person name="Mandel J.R."/>
            <person name="Marage G."/>
            <person name="Marchand G."/>
            <person name="Marquand E."/>
            <person name="Bret-Mestries E."/>
            <person name="Morien E."/>
            <person name="Nambeesan S."/>
            <person name="Nguyen T."/>
            <person name="Pegot-Espagnet P."/>
            <person name="Pouilly N."/>
            <person name="Raftis F."/>
            <person name="Sallet E."/>
            <person name="Schiex T."/>
            <person name="Thomas J."/>
            <person name="Vandecasteele C."/>
            <person name="Vares D."/>
            <person name="Vear F."/>
            <person name="Vautrin S."/>
            <person name="Crespi M."/>
            <person name="Mangin B."/>
            <person name="Burke J.M."/>
            <person name="Salse J."/>
            <person name="Munos S."/>
            <person name="Vincourt P."/>
            <person name="Rieseberg L.H."/>
            <person name="Langlade N.B."/>
        </authorList>
    </citation>
    <scope>NUCLEOTIDE SEQUENCE</scope>
    <source>
        <tissue evidence="1">Leaves</tissue>
    </source>
</reference>
<dbReference type="Gramene" id="mRNA:HanXRQr2_Chr10g0459791">
    <property type="protein sequence ID" value="CDS:HanXRQr2_Chr10g0459791.1"/>
    <property type="gene ID" value="HanXRQr2_Chr10g0459791"/>
</dbReference>
<keyword evidence="2" id="KW-1185">Reference proteome</keyword>
<dbReference type="AlphaFoldDB" id="A0A9K3I0Y2"/>
<sequence>MYQHQQQFHVHHYHYHYHYLRYHYHRRHHHHYHHRYDHHYHHRRLLLHDPLTTMTHCHIGPYPCSSQPTSKQAHGSHQSDHLNTCLQEQSREHVEQLSRTLLHLVYPRLHVNKSPCHAIFVCLQVVSSKGTYLYQSSKLSQCVNTLYSWGNTSFAVSTVSVEPSHSHFQCATRGYCHLTKRRCF</sequence>
<evidence type="ECO:0000313" key="2">
    <source>
        <dbReference type="Proteomes" id="UP000215914"/>
    </source>
</evidence>
<name>A0A9K3I0Y2_HELAN</name>
<gene>
    <name evidence="1" type="ORF">HanXRQr2_Chr10g0459791</name>
</gene>